<reference evidence="2" key="2">
    <citation type="journal article" date="2012" name="PLoS ONE">
        <title>A Deeply Branching Thermophilic Bacterium with an Ancient Acetyl-CoA Pathway Dominates a Subsurface Ecosystem.</title>
        <authorList>
            <person name="Takami H."/>
            <person name="Noguchi H."/>
            <person name="Takaki Y."/>
            <person name="Uchiyama I."/>
            <person name="Toyoda A."/>
            <person name="Nishi S."/>
            <person name="Chee G.-J."/>
            <person name="Arai W."/>
            <person name="Nunoura T."/>
            <person name="Itoh T."/>
            <person name="Hattori M."/>
            <person name="Takai K."/>
        </authorList>
    </citation>
    <scope>NUCLEOTIDE SEQUENCE</scope>
</reference>
<dbReference type="InterPro" id="IPR007712">
    <property type="entry name" value="RelE/ParE_toxin"/>
</dbReference>
<dbReference type="SUPFAM" id="SSF143011">
    <property type="entry name" value="RelE-like"/>
    <property type="match status" value="1"/>
</dbReference>
<dbReference type="EMBL" id="AP011803">
    <property type="protein sequence ID" value="BAL59700.1"/>
    <property type="molecule type" value="Genomic_DNA"/>
</dbReference>
<evidence type="ECO:0000256" key="1">
    <source>
        <dbReference type="ARBA" id="ARBA00022649"/>
    </source>
</evidence>
<evidence type="ECO:0000313" key="2">
    <source>
        <dbReference type="EMBL" id="BAL59700.1"/>
    </source>
</evidence>
<reference evidence="2" key="1">
    <citation type="journal article" date="2005" name="Environ. Microbiol.">
        <title>Genetic and functional properties of uncultivated thermophilic crenarchaeotes from a subsurface gold mine as revealed by analysis of genome fragments.</title>
        <authorList>
            <person name="Nunoura T."/>
            <person name="Hirayama H."/>
            <person name="Takami H."/>
            <person name="Oida H."/>
            <person name="Nishi S."/>
            <person name="Shimamura S."/>
            <person name="Suzuki Y."/>
            <person name="Inagaki F."/>
            <person name="Takai K."/>
            <person name="Nealson K.H."/>
            <person name="Horikoshi K."/>
        </authorList>
    </citation>
    <scope>NUCLEOTIDE SEQUENCE</scope>
</reference>
<proteinExistence type="predicted"/>
<accession>H5SVR7</accession>
<dbReference type="InterPro" id="IPR035093">
    <property type="entry name" value="RelE/ParE_toxin_dom_sf"/>
</dbReference>
<dbReference type="Pfam" id="PF05016">
    <property type="entry name" value="ParE_toxin"/>
    <property type="match status" value="1"/>
</dbReference>
<evidence type="ECO:0008006" key="3">
    <source>
        <dbReference type="Google" id="ProtNLM"/>
    </source>
</evidence>
<protein>
    <recommendedName>
        <fullName evidence="3">Addiction module toxin, RelE/StbE family</fullName>
    </recommendedName>
</protein>
<dbReference type="Gene3D" id="3.30.2310.20">
    <property type="entry name" value="RelE-like"/>
    <property type="match status" value="1"/>
</dbReference>
<organism evidence="2">
    <name type="scientific">Acetithermum autotrophicum</name>
    <dbReference type="NCBI Taxonomy" id="1446466"/>
    <lineage>
        <taxon>Bacteria</taxon>
        <taxon>Candidatus Bipolaricaulota</taxon>
        <taxon>Candidatus Acetithermum</taxon>
    </lineage>
</organism>
<keyword evidence="1" id="KW-1277">Toxin-antitoxin system</keyword>
<dbReference type="AlphaFoldDB" id="H5SVR7"/>
<sequence>MNIKFTNRARKDLRKLPAKIKAQIREAIRSLAHDPYQGVKLLGRWEGYRRLRSGKIESFIASMATN</sequence>
<gene>
    <name evidence="2" type="ORF">HGMM_OP4C336</name>
</gene>
<name>H5SVR7_ACEAU</name>